<protein>
    <submittedName>
        <fullName evidence="1">Uncharacterized protein</fullName>
    </submittedName>
</protein>
<dbReference type="Proteomes" id="UP000235392">
    <property type="component" value="Unassembled WGS sequence"/>
</dbReference>
<sequence length="215" mass="24224">MQPDKFYSCNSRLNPLGIIKLDIIFPHSTTNVQMTTELVVMEDFKLKYIILGNDYIINYGIDVINSNGRYFTINGDLSTKFELGISDKLNLEQLECNAIQNSKFDSTIGDAKFNPSLTPQQKDKLLEALHSHHLAFATADEPFGCIKGHEVKINLNTSRPYPPALRKASYPAPPRSRQALQEHLNELVRMGVLRKVGANENVEVTTPVIIAWHND</sequence>
<accession>A0A2N5SQX3</accession>
<dbReference type="EMBL" id="PGCI01000792">
    <property type="protein sequence ID" value="PLW15629.1"/>
    <property type="molecule type" value="Genomic_DNA"/>
</dbReference>
<proteinExistence type="predicted"/>
<name>A0A2N5SQX3_9BASI</name>
<reference evidence="1 2" key="1">
    <citation type="submission" date="2017-11" db="EMBL/GenBank/DDBJ databases">
        <title>De novo assembly and phasing of dikaryotic genomes from two isolates of Puccinia coronata f. sp. avenae, the causal agent of oat crown rust.</title>
        <authorList>
            <person name="Miller M.E."/>
            <person name="Zhang Y."/>
            <person name="Omidvar V."/>
            <person name="Sperschneider J."/>
            <person name="Schwessinger B."/>
            <person name="Raley C."/>
            <person name="Palmer J.M."/>
            <person name="Garnica D."/>
            <person name="Upadhyaya N."/>
            <person name="Rathjen J."/>
            <person name="Taylor J.M."/>
            <person name="Park R.F."/>
            <person name="Dodds P.N."/>
            <person name="Hirsch C.D."/>
            <person name="Kianian S.F."/>
            <person name="Figueroa M."/>
        </authorList>
    </citation>
    <scope>NUCLEOTIDE SEQUENCE [LARGE SCALE GENOMIC DNA]</scope>
    <source>
        <strain evidence="1">12SD80</strain>
    </source>
</reference>
<dbReference type="AlphaFoldDB" id="A0A2N5SQX3"/>
<organism evidence="1 2">
    <name type="scientific">Puccinia coronata f. sp. avenae</name>
    <dbReference type="NCBI Taxonomy" id="200324"/>
    <lineage>
        <taxon>Eukaryota</taxon>
        <taxon>Fungi</taxon>
        <taxon>Dikarya</taxon>
        <taxon>Basidiomycota</taxon>
        <taxon>Pucciniomycotina</taxon>
        <taxon>Pucciniomycetes</taxon>
        <taxon>Pucciniales</taxon>
        <taxon>Pucciniaceae</taxon>
        <taxon>Puccinia</taxon>
    </lineage>
</organism>
<comment type="caution">
    <text evidence="1">The sequence shown here is derived from an EMBL/GenBank/DDBJ whole genome shotgun (WGS) entry which is preliminary data.</text>
</comment>
<gene>
    <name evidence="1" type="ORF">PCASD_23558</name>
</gene>
<evidence type="ECO:0000313" key="2">
    <source>
        <dbReference type="Proteomes" id="UP000235392"/>
    </source>
</evidence>
<evidence type="ECO:0000313" key="1">
    <source>
        <dbReference type="EMBL" id="PLW15629.1"/>
    </source>
</evidence>